<dbReference type="InterPro" id="IPR023753">
    <property type="entry name" value="FAD/NAD-binding_dom"/>
</dbReference>
<sequence length="410" mass="42607">MFDVLVLGGGFAGLWSAAAATRLLRAHETGPAAHSVALLTPHPDLVLRPRLYQADPARLRVPLDRVLGPVGVRRVAATATAVDTARRRVTATAADGSRTEVAYRRLVLATGSAVVRPELPGAALLHDIDTLPAAVRLEEHLRALPEAPDGPGRWTAVVVGAGFTGLEIATELVGRLRATAAPYGAADEVRVVLVERAEVIGAGLGAAARPVITRALDELGIERRPGTTVTGLDERAVRLSDGSALPARTAVWTAGMRASALTAQIPAPRDAMGRLAVDAGLRVRGVAGVYAAGDTAAAAAEGGRTVLQSCQHATPLGKVAGHNAAADLLGLPPVDFASDPYSTCLDLGAAGAVATSGWDRTLREGPEGFAKELKRAINETWISPPLDDPRELLRQADHRVSQRRPAPSPA</sequence>
<feature type="compositionally biased region" description="Basic and acidic residues" evidence="6">
    <location>
        <begin position="387"/>
        <end position="400"/>
    </location>
</feature>
<dbReference type="PANTHER" id="PTHR42913">
    <property type="entry name" value="APOPTOSIS-INDUCING FACTOR 1"/>
    <property type="match status" value="1"/>
</dbReference>
<gene>
    <name evidence="8" type="ORF">DY245_22210</name>
</gene>
<comment type="caution">
    <text evidence="8">The sequence shown here is derived from an EMBL/GenBank/DDBJ whole genome shotgun (WGS) entry which is preliminary data.</text>
</comment>
<dbReference type="PRINTS" id="PR00411">
    <property type="entry name" value="PNDRDTASEI"/>
</dbReference>
<feature type="domain" description="FAD/NAD(P)-binding" evidence="7">
    <location>
        <begin position="2"/>
        <end position="314"/>
    </location>
</feature>
<keyword evidence="4" id="KW-0274">FAD</keyword>
<evidence type="ECO:0000256" key="3">
    <source>
        <dbReference type="ARBA" id="ARBA00022630"/>
    </source>
</evidence>
<dbReference type="OrthoDB" id="9781621at2"/>
<dbReference type="Gene3D" id="3.50.50.100">
    <property type="match status" value="1"/>
</dbReference>
<evidence type="ECO:0000313" key="9">
    <source>
        <dbReference type="Proteomes" id="UP000262477"/>
    </source>
</evidence>
<evidence type="ECO:0000256" key="2">
    <source>
        <dbReference type="ARBA" id="ARBA00005272"/>
    </source>
</evidence>
<dbReference type="InterPro" id="IPR051169">
    <property type="entry name" value="NADH-Q_oxidoreductase"/>
</dbReference>
<accession>A0A371Q0J3</accession>
<comment type="similarity">
    <text evidence="2">Belongs to the NADH dehydrogenase family.</text>
</comment>
<organism evidence="8 9">
    <name type="scientific">Streptomyces inhibens</name>
    <dbReference type="NCBI Taxonomy" id="2293571"/>
    <lineage>
        <taxon>Bacteria</taxon>
        <taxon>Bacillati</taxon>
        <taxon>Actinomycetota</taxon>
        <taxon>Actinomycetes</taxon>
        <taxon>Kitasatosporales</taxon>
        <taxon>Streptomycetaceae</taxon>
        <taxon>Streptomyces</taxon>
    </lineage>
</organism>
<evidence type="ECO:0000256" key="6">
    <source>
        <dbReference type="SAM" id="MobiDB-lite"/>
    </source>
</evidence>
<dbReference type="EMBL" id="QUAC01000176">
    <property type="protein sequence ID" value="REK88267.1"/>
    <property type="molecule type" value="Genomic_DNA"/>
</dbReference>
<keyword evidence="5" id="KW-0560">Oxidoreductase</keyword>
<dbReference type="PRINTS" id="PR00368">
    <property type="entry name" value="FADPNR"/>
</dbReference>
<feature type="region of interest" description="Disordered" evidence="6">
    <location>
        <begin position="384"/>
        <end position="410"/>
    </location>
</feature>
<dbReference type="Proteomes" id="UP000262477">
    <property type="component" value="Unassembled WGS sequence"/>
</dbReference>
<evidence type="ECO:0000256" key="5">
    <source>
        <dbReference type="ARBA" id="ARBA00023002"/>
    </source>
</evidence>
<keyword evidence="3" id="KW-0285">Flavoprotein</keyword>
<protein>
    <submittedName>
        <fullName evidence="8">Dehydrogenase</fullName>
    </submittedName>
</protein>
<evidence type="ECO:0000256" key="1">
    <source>
        <dbReference type="ARBA" id="ARBA00001974"/>
    </source>
</evidence>
<reference evidence="8 9" key="1">
    <citation type="submission" date="2018-08" db="EMBL/GenBank/DDBJ databases">
        <title>Streptomyces NEAU-D10 sp. nov., a novel Actinomycete isolated from soil.</title>
        <authorList>
            <person name="Jin L."/>
        </authorList>
    </citation>
    <scope>NUCLEOTIDE SEQUENCE [LARGE SCALE GENOMIC DNA]</scope>
    <source>
        <strain evidence="8 9">NEAU-D10</strain>
    </source>
</reference>
<dbReference type="RefSeq" id="WP_128508993.1">
    <property type="nucleotide sequence ID" value="NZ_QUAC01000176.1"/>
</dbReference>
<evidence type="ECO:0000313" key="8">
    <source>
        <dbReference type="EMBL" id="REK88267.1"/>
    </source>
</evidence>
<keyword evidence="9" id="KW-1185">Reference proteome</keyword>
<dbReference type="InterPro" id="IPR036188">
    <property type="entry name" value="FAD/NAD-bd_sf"/>
</dbReference>
<evidence type="ECO:0000259" key="7">
    <source>
        <dbReference type="Pfam" id="PF07992"/>
    </source>
</evidence>
<dbReference type="Pfam" id="PF07992">
    <property type="entry name" value="Pyr_redox_2"/>
    <property type="match status" value="1"/>
</dbReference>
<dbReference type="PANTHER" id="PTHR42913:SF3">
    <property type="entry name" value="64 KDA MITOCHONDRIAL NADH DEHYDROGENASE (EUROFUNG)"/>
    <property type="match status" value="1"/>
</dbReference>
<comment type="cofactor">
    <cofactor evidence="1">
        <name>FAD</name>
        <dbReference type="ChEBI" id="CHEBI:57692"/>
    </cofactor>
</comment>
<dbReference type="SUPFAM" id="SSF51905">
    <property type="entry name" value="FAD/NAD(P)-binding domain"/>
    <property type="match status" value="1"/>
</dbReference>
<dbReference type="GO" id="GO:0019646">
    <property type="term" value="P:aerobic electron transport chain"/>
    <property type="evidence" value="ECO:0007669"/>
    <property type="project" value="TreeGrafter"/>
</dbReference>
<evidence type="ECO:0000256" key="4">
    <source>
        <dbReference type="ARBA" id="ARBA00022827"/>
    </source>
</evidence>
<name>A0A371Q0J3_STRIH</name>
<dbReference type="GO" id="GO:0003955">
    <property type="term" value="F:NAD(P)H dehydrogenase (quinone) activity"/>
    <property type="evidence" value="ECO:0007669"/>
    <property type="project" value="TreeGrafter"/>
</dbReference>
<dbReference type="AlphaFoldDB" id="A0A371Q0J3"/>
<proteinExistence type="inferred from homology"/>